<evidence type="ECO:0000256" key="9">
    <source>
        <dbReference type="ARBA" id="ARBA00049563"/>
    </source>
</evidence>
<dbReference type="AlphaFoldDB" id="A0A1M6AB92"/>
<dbReference type="Gene3D" id="3.40.50.300">
    <property type="entry name" value="P-loop containing nucleotide triphosphate hydrolases"/>
    <property type="match status" value="1"/>
</dbReference>
<keyword evidence="15" id="KW-1185">Reference proteome</keyword>
<evidence type="ECO:0000256" key="1">
    <source>
        <dbReference type="ARBA" id="ARBA00001946"/>
    </source>
</evidence>
<evidence type="ECO:0000256" key="13">
    <source>
        <dbReference type="RuleBase" id="RU003785"/>
    </source>
</evidence>
<dbReference type="HAMAP" id="MF_00185">
    <property type="entry name" value="IPP_trans"/>
    <property type="match status" value="1"/>
</dbReference>
<dbReference type="Gene3D" id="1.10.20.140">
    <property type="match status" value="1"/>
</dbReference>
<dbReference type="RefSeq" id="WP_073177513.1">
    <property type="nucleotide sequence ID" value="NZ_FQYI01000001.1"/>
</dbReference>
<proteinExistence type="inferred from homology"/>
<dbReference type="GO" id="GO:0006400">
    <property type="term" value="P:tRNA modification"/>
    <property type="evidence" value="ECO:0007669"/>
    <property type="project" value="TreeGrafter"/>
</dbReference>
<dbReference type="EC" id="2.5.1.75" evidence="10"/>
<evidence type="ECO:0000256" key="10">
    <source>
        <dbReference type="HAMAP-Rule" id="MF_00185"/>
    </source>
</evidence>
<feature type="binding site" evidence="10">
    <location>
        <begin position="9"/>
        <end position="16"/>
    </location>
    <ligand>
        <name>ATP</name>
        <dbReference type="ChEBI" id="CHEBI:30616"/>
    </ligand>
</feature>
<comment type="subunit">
    <text evidence="10">Monomer.</text>
</comment>
<dbReference type="EMBL" id="FQYI01000001">
    <property type="protein sequence ID" value="SHI33638.1"/>
    <property type="molecule type" value="Genomic_DNA"/>
</dbReference>
<keyword evidence="8 10" id="KW-0460">Magnesium</keyword>
<dbReference type="SUPFAM" id="SSF52540">
    <property type="entry name" value="P-loop containing nucleoside triphosphate hydrolases"/>
    <property type="match status" value="2"/>
</dbReference>
<evidence type="ECO:0000313" key="14">
    <source>
        <dbReference type="EMBL" id="SHI33638.1"/>
    </source>
</evidence>
<dbReference type="GO" id="GO:0005524">
    <property type="term" value="F:ATP binding"/>
    <property type="evidence" value="ECO:0007669"/>
    <property type="project" value="UniProtKB-UniRule"/>
</dbReference>
<gene>
    <name evidence="10" type="primary">miaA</name>
    <name evidence="14" type="ORF">SAMN05443429_101223</name>
</gene>
<evidence type="ECO:0000256" key="11">
    <source>
        <dbReference type="RuleBase" id="RU003783"/>
    </source>
</evidence>
<dbReference type="PANTHER" id="PTHR11088:SF60">
    <property type="entry name" value="TRNA DIMETHYLALLYLTRANSFERASE"/>
    <property type="match status" value="1"/>
</dbReference>
<dbReference type="InterPro" id="IPR018022">
    <property type="entry name" value="IPT"/>
</dbReference>
<feature type="site" description="Interaction with substrate tRNA" evidence="10">
    <location>
        <position position="100"/>
    </location>
</feature>
<protein>
    <recommendedName>
        <fullName evidence="10">tRNA dimethylallyltransferase</fullName>
        <ecNumber evidence="10">2.5.1.75</ecNumber>
    </recommendedName>
    <alternativeName>
        <fullName evidence="10">Dimethylallyl diphosphate:tRNA dimethylallyltransferase</fullName>
        <shortName evidence="10">DMAPP:tRNA dimethylallyltransferase</shortName>
        <shortName evidence="10">DMATase</shortName>
    </alternativeName>
    <alternativeName>
        <fullName evidence="10">Isopentenyl-diphosphate:tRNA isopentenyltransferase</fullName>
        <shortName evidence="10">IPP transferase</shortName>
        <shortName evidence="10">IPPT</shortName>
        <shortName evidence="10">IPTase</shortName>
    </alternativeName>
</protein>
<comment type="cofactor">
    <cofactor evidence="1 10">
        <name>Mg(2+)</name>
        <dbReference type="ChEBI" id="CHEBI:18420"/>
    </cofactor>
</comment>
<organism evidence="14 15">
    <name type="scientific">Cruoricaptor ignavus</name>
    <dbReference type="NCBI Taxonomy" id="1118202"/>
    <lineage>
        <taxon>Bacteria</taxon>
        <taxon>Pseudomonadati</taxon>
        <taxon>Bacteroidota</taxon>
        <taxon>Flavobacteriia</taxon>
        <taxon>Flavobacteriales</taxon>
        <taxon>Weeksellaceae</taxon>
        <taxon>Cruoricaptor</taxon>
    </lineage>
</organism>
<evidence type="ECO:0000256" key="4">
    <source>
        <dbReference type="ARBA" id="ARBA00022679"/>
    </source>
</evidence>
<feature type="binding site" evidence="10">
    <location>
        <begin position="11"/>
        <end position="16"/>
    </location>
    <ligand>
        <name>substrate</name>
    </ligand>
</feature>
<evidence type="ECO:0000256" key="2">
    <source>
        <dbReference type="ARBA" id="ARBA00003213"/>
    </source>
</evidence>
<comment type="caution">
    <text evidence="10">Lacks conserved residue(s) required for the propagation of feature annotation.</text>
</comment>
<evidence type="ECO:0000256" key="8">
    <source>
        <dbReference type="ARBA" id="ARBA00022842"/>
    </source>
</evidence>
<name>A0A1M6AB92_9FLAO</name>
<evidence type="ECO:0000256" key="12">
    <source>
        <dbReference type="RuleBase" id="RU003784"/>
    </source>
</evidence>
<dbReference type="Pfam" id="PF01715">
    <property type="entry name" value="IPPT"/>
    <property type="match status" value="1"/>
</dbReference>
<reference evidence="14 15" key="1">
    <citation type="submission" date="2016-11" db="EMBL/GenBank/DDBJ databases">
        <authorList>
            <person name="Jaros S."/>
            <person name="Januszkiewicz K."/>
            <person name="Wedrychowicz H."/>
        </authorList>
    </citation>
    <scope>NUCLEOTIDE SEQUENCE [LARGE SCALE GENOMIC DNA]</scope>
    <source>
        <strain evidence="14 15">DSM 25479</strain>
    </source>
</reference>
<keyword evidence="5 10" id="KW-0819">tRNA processing</keyword>
<evidence type="ECO:0000256" key="6">
    <source>
        <dbReference type="ARBA" id="ARBA00022741"/>
    </source>
</evidence>
<comment type="function">
    <text evidence="2 10 12">Catalyzes the transfer of a dimethylallyl group onto the adenine at position 37 in tRNAs that read codons beginning with uridine, leading to the formation of N6-(dimethylallyl)adenosine (i(6)A).</text>
</comment>
<dbReference type="Proteomes" id="UP000184335">
    <property type="component" value="Unassembled WGS sequence"/>
</dbReference>
<dbReference type="GO" id="GO:0052381">
    <property type="term" value="F:tRNA dimethylallyltransferase activity"/>
    <property type="evidence" value="ECO:0007669"/>
    <property type="project" value="UniProtKB-UniRule"/>
</dbReference>
<evidence type="ECO:0000256" key="5">
    <source>
        <dbReference type="ARBA" id="ARBA00022694"/>
    </source>
</evidence>
<keyword evidence="6 10" id="KW-0547">Nucleotide-binding</keyword>
<dbReference type="PANTHER" id="PTHR11088">
    <property type="entry name" value="TRNA DIMETHYLALLYLTRANSFERASE"/>
    <property type="match status" value="1"/>
</dbReference>
<keyword evidence="7 10" id="KW-0067">ATP-binding</keyword>
<dbReference type="InterPro" id="IPR027417">
    <property type="entry name" value="P-loop_NTPase"/>
</dbReference>
<keyword evidence="4 10" id="KW-0808">Transferase</keyword>
<dbReference type="STRING" id="1118202.SAMN05443429_101223"/>
<comment type="catalytic activity">
    <reaction evidence="9 10 11">
        <text>adenosine(37) in tRNA + dimethylallyl diphosphate = N(6)-dimethylallyladenosine(37) in tRNA + diphosphate</text>
        <dbReference type="Rhea" id="RHEA:26482"/>
        <dbReference type="Rhea" id="RHEA-COMP:10162"/>
        <dbReference type="Rhea" id="RHEA-COMP:10375"/>
        <dbReference type="ChEBI" id="CHEBI:33019"/>
        <dbReference type="ChEBI" id="CHEBI:57623"/>
        <dbReference type="ChEBI" id="CHEBI:74411"/>
        <dbReference type="ChEBI" id="CHEBI:74415"/>
        <dbReference type="EC" id="2.5.1.75"/>
    </reaction>
</comment>
<dbReference type="InterPro" id="IPR039657">
    <property type="entry name" value="Dimethylallyltransferase"/>
</dbReference>
<comment type="similarity">
    <text evidence="3 10 13">Belongs to the IPP transferase family.</text>
</comment>
<accession>A0A1M6AB92</accession>
<dbReference type="OrthoDB" id="9776390at2"/>
<evidence type="ECO:0000313" key="15">
    <source>
        <dbReference type="Proteomes" id="UP000184335"/>
    </source>
</evidence>
<evidence type="ECO:0000256" key="7">
    <source>
        <dbReference type="ARBA" id="ARBA00022840"/>
    </source>
</evidence>
<feature type="region of interest" description="Interaction with substrate tRNA" evidence="10">
    <location>
        <begin position="34"/>
        <end position="37"/>
    </location>
</feature>
<sequence>MKTLISVIGTTGIGKTRLAIDLAKHYNAEILSCDSRQFFREMKIGTAAPSEAELAEARHHFIGHLSVQDYYSIGQFEIDALEKLSQLFENQNVVILVGGSMMYEKAVIEGLNDLPEANTENQKKLAEIWKRKGYEELLKILQNIDNEYFAIVDKDNPRRILRAIDVIWQTGKKYSELIAEPKKARDFRTIRIGIEAPREIIYQKINERVDKMMAAGLLAEVKSLTEFQELVPLKTVGYMELFRFLNGEWDLEFAVSEIKKNSRRFAKRQLTWYRGESDIHWVNFENAFAESLSLLEDFGIQKN</sequence>
<evidence type="ECO:0000256" key="3">
    <source>
        <dbReference type="ARBA" id="ARBA00005842"/>
    </source>
</evidence>
<dbReference type="NCBIfam" id="TIGR00174">
    <property type="entry name" value="miaA"/>
    <property type="match status" value="1"/>
</dbReference>
<feature type="site" description="Interaction with substrate tRNA" evidence="10">
    <location>
        <position position="131"/>
    </location>
</feature>